<keyword evidence="4" id="KW-1185">Reference proteome</keyword>
<feature type="compositionally biased region" description="Basic residues" evidence="1">
    <location>
        <begin position="331"/>
        <end position="347"/>
    </location>
</feature>
<comment type="caution">
    <text evidence="3">The sequence shown here is derived from an EMBL/GenBank/DDBJ whole genome shotgun (WGS) entry which is preliminary data.</text>
</comment>
<feature type="region of interest" description="Disordered" evidence="1">
    <location>
        <begin position="321"/>
        <end position="366"/>
    </location>
</feature>
<accession>A0ABN2KWW8</accession>
<sequence length="366" mass="39126">MLDPLAGIELPIGFDRSDAAVRDRVLDPSDVDVSPFESDAWFEFSGASGPVDAFAELRAALDAAEQAQCAVNRAMAAHLDAVARALAVAARNPAVYVRPHAVTAPDAVELAVRAAAAELSMRLQVPAGTIRNRAHEATVLQQRLPRVWARFADGVAGYVDARVAVDAATGFEAGDPRLTELDGALSALIGTVTTTRFRQQARTIRAGLEREQLEARHTRAYAARRVVVEHVDDGMTWVSLYTSRVDAARLYARLDATARIQAGPDEPRTLDQVRADTAVRWLTGDGGPTAARAEVIVTVPMLSLAGSILRLPPSTGWVLSISRPPGNCSPTHRRSCGSRSTRSRPPHSRSTAHGTGPRMRNGSGSP</sequence>
<proteinExistence type="predicted"/>
<feature type="domain" description="DUF222" evidence="2">
    <location>
        <begin position="81"/>
        <end position="301"/>
    </location>
</feature>
<reference evidence="3 4" key="1">
    <citation type="journal article" date="2019" name="Int. J. Syst. Evol. Microbiol.">
        <title>The Global Catalogue of Microorganisms (GCM) 10K type strain sequencing project: providing services to taxonomists for standard genome sequencing and annotation.</title>
        <authorList>
            <consortium name="The Broad Institute Genomics Platform"/>
            <consortium name="The Broad Institute Genome Sequencing Center for Infectious Disease"/>
            <person name="Wu L."/>
            <person name="Ma J."/>
        </authorList>
    </citation>
    <scope>NUCLEOTIDE SEQUENCE [LARGE SCALE GENOMIC DNA]</scope>
    <source>
        <strain evidence="3 4">JCM 14319</strain>
    </source>
</reference>
<name>A0ABN2KWW8_9MICO</name>
<dbReference type="InterPro" id="IPR003870">
    <property type="entry name" value="DUF222"/>
</dbReference>
<protein>
    <recommendedName>
        <fullName evidence="2">DUF222 domain-containing protein</fullName>
    </recommendedName>
</protein>
<evidence type="ECO:0000313" key="3">
    <source>
        <dbReference type="EMBL" id="GAA1765944.1"/>
    </source>
</evidence>
<dbReference type="EMBL" id="BAAANH010000006">
    <property type="protein sequence ID" value="GAA1765944.1"/>
    <property type="molecule type" value="Genomic_DNA"/>
</dbReference>
<gene>
    <name evidence="3" type="ORF">GCM10009747_27660</name>
</gene>
<evidence type="ECO:0000259" key="2">
    <source>
        <dbReference type="Pfam" id="PF02720"/>
    </source>
</evidence>
<evidence type="ECO:0000313" key="4">
    <source>
        <dbReference type="Proteomes" id="UP001500506"/>
    </source>
</evidence>
<dbReference type="Proteomes" id="UP001500506">
    <property type="component" value="Unassembled WGS sequence"/>
</dbReference>
<organism evidence="3 4">
    <name type="scientific">Agromyces humatus</name>
    <dbReference type="NCBI Taxonomy" id="279573"/>
    <lineage>
        <taxon>Bacteria</taxon>
        <taxon>Bacillati</taxon>
        <taxon>Actinomycetota</taxon>
        <taxon>Actinomycetes</taxon>
        <taxon>Micrococcales</taxon>
        <taxon>Microbacteriaceae</taxon>
        <taxon>Agromyces</taxon>
    </lineage>
</organism>
<dbReference type="Pfam" id="PF02720">
    <property type="entry name" value="DUF222"/>
    <property type="match status" value="1"/>
</dbReference>
<evidence type="ECO:0000256" key="1">
    <source>
        <dbReference type="SAM" id="MobiDB-lite"/>
    </source>
</evidence>